<dbReference type="InterPro" id="IPR010099">
    <property type="entry name" value="SDR39U1"/>
</dbReference>
<dbReference type="Pfam" id="PF08338">
    <property type="entry name" value="DUF1731"/>
    <property type="match status" value="1"/>
</dbReference>
<reference evidence="4 5" key="1">
    <citation type="submission" date="2020-11" db="EMBL/GenBank/DDBJ databases">
        <title>Complete genome sequence for Salinimonas sp. strain G2-b.</title>
        <authorList>
            <person name="Park S.-J."/>
        </authorList>
    </citation>
    <scope>NUCLEOTIDE SEQUENCE [LARGE SCALE GENOMIC DNA]</scope>
    <source>
        <strain evidence="4 5">G2-b</strain>
    </source>
</reference>
<dbReference type="CDD" id="cd05242">
    <property type="entry name" value="SDR_a8"/>
    <property type="match status" value="1"/>
</dbReference>
<dbReference type="PANTHER" id="PTHR11092:SF0">
    <property type="entry name" value="EPIMERASE FAMILY PROTEIN SDR39U1"/>
    <property type="match status" value="1"/>
</dbReference>
<dbReference type="Gene3D" id="3.40.50.720">
    <property type="entry name" value="NAD(P)-binding Rossmann-like Domain"/>
    <property type="match status" value="1"/>
</dbReference>
<proteinExistence type="inferred from homology"/>
<evidence type="ECO:0000259" key="3">
    <source>
        <dbReference type="Pfam" id="PF08338"/>
    </source>
</evidence>
<dbReference type="InterPro" id="IPR036291">
    <property type="entry name" value="NAD(P)-bd_dom_sf"/>
</dbReference>
<accession>A0A7S9DWV6</accession>
<dbReference type="Pfam" id="PF01370">
    <property type="entry name" value="Epimerase"/>
    <property type="match status" value="1"/>
</dbReference>
<dbReference type="AlphaFoldDB" id="A0A7S9DWV6"/>
<dbReference type="KEGG" id="smaa:IT774_10900"/>
<evidence type="ECO:0000259" key="2">
    <source>
        <dbReference type="Pfam" id="PF01370"/>
    </source>
</evidence>
<feature type="domain" description="NAD-dependent epimerase/dehydratase" evidence="2">
    <location>
        <begin position="3"/>
        <end position="220"/>
    </location>
</feature>
<dbReference type="PANTHER" id="PTHR11092">
    <property type="entry name" value="SUGAR NUCLEOTIDE EPIMERASE RELATED"/>
    <property type="match status" value="1"/>
</dbReference>
<dbReference type="InterPro" id="IPR001509">
    <property type="entry name" value="Epimerase_deHydtase"/>
</dbReference>
<dbReference type="NCBIfam" id="TIGR01777">
    <property type="entry name" value="yfcH"/>
    <property type="match status" value="1"/>
</dbReference>
<gene>
    <name evidence="4" type="ORF">IT774_10900</name>
</gene>
<dbReference type="Proteomes" id="UP000595095">
    <property type="component" value="Chromosome"/>
</dbReference>
<name>A0A7S9DWV6_9ALTE</name>
<dbReference type="SUPFAM" id="SSF51735">
    <property type="entry name" value="NAD(P)-binding Rossmann-fold domains"/>
    <property type="match status" value="1"/>
</dbReference>
<dbReference type="EMBL" id="CP064795">
    <property type="protein sequence ID" value="QPG04720.1"/>
    <property type="molecule type" value="Genomic_DNA"/>
</dbReference>
<evidence type="ECO:0000256" key="1">
    <source>
        <dbReference type="ARBA" id="ARBA00009353"/>
    </source>
</evidence>
<sequence length="301" mass="33362">MQILITGGTGTIGRRLIKRTSEQHRYTVLTRDQEKAARLLPDSVTLISKLSQIEDFGQFDAVINLAGEPIADKRWTDAQRKRICNSRWDITRELTSRFTSCSNPPGVFLSGSAIGYYGRQGQSIVTEDEHQVSEEFTHTVCRKWEKLALDANHVTRVCVMRTGVVMAKDEGALGKMTLPFKLGLGGKISDGEQFFSWIHVDDMVSGIVFLLEHEECEGPFNLTAPEPVTNKTFTDTLASVLHRPAIFTVPGMVLQLAMGDAADMLLTGQNVLPARLTEAGFSFEYPQLRQALEQELGSALT</sequence>
<comment type="similarity">
    <text evidence="1">Belongs to the NAD(P)-dependent epimerase/dehydratase family. SDR39U1 subfamily.</text>
</comment>
<evidence type="ECO:0000313" key="4">
    <source>
        <dbReference type="EMBL" id="QPG04720.1"/>
    </source>
</evidence>
<organism evidence="4 5">
    <name type="scientific">Salinimonas marina</name>
    <dbReference type="NCBI Taxonomy" id="2785918"/>
    <lineage>
        <taxon>Bacteria</taxon>
        <taxon>Pseudomonadati</taxon>
        <taxon>Pseudomonadota</taxon>
        <taxon>Gammaproteobacteria</taxon>
        <taxon>Alteromonadales</taxon>
        <taxon>Alteromonadaceae</taxon>
        <taxon>Alteromonas/Salinimonas group</taxon>
        <taxon>Salinimonas</taxon>
    </lineage>
</organism>
<evidence type="ECO:0000313" key="5">
    <source>
        <dbReference type="Proteomes" id="UP000595095"/>
    </source>
</evidence>
<dbReference type="InterPro" id="IPR013549">
    <property type="entry name" value="DUF1731"/>
</dbReference>
<dbReference type="RefSeq" id="WP_195809813.1">
    <property type="nucleotide sequence ID" value="NZ_CP064795.1"/>
</dbReference>
<keyword evidence="5" id="KW-1185">Reference proteome</keyword>
<protein>
    <submittedName>
        <fullName evidence="4">TIGR01777 family protein</fullName>
    </submittedName>
</protein>
<feature type="domain" description="DUF1731" evidence="3">
    <location>
        <begin position="249"/>
        <end position="294"/>
    </location>
</feature>